<proteinExistence type="predicted"/>
<comment type="caution">
    <text evidence="1">The sequence shown here is derived from an EMBL/GenBank/DDBJ whole genome shotgun (WGS) entry which is preliminary data.</text>
</comment>
<dbReference type="Proteomes" id="UP000052230">
    <property type="component" value="Unassembled WGS sequence"/>
</dbReference>
<protein>
    <submittedName>
        <fullName evidence="1">Uncharacterized protein</fullName>
    </submittedName>
</protein>
<sequence>MDELGRVTLFGVDKSTLELRSYELLDVADQVRSLIRLVKEPSSGG</sequence>
<evidence type="ECO:0000313" key="2">
    <source>
        <dbReference type="Proteomes" id="UP000052230"/>
    </source>
</evidence>
<dbReference type="AlphaFoldDB" id="A0A0U5FHN4"/>
<gene>
    <name evidence="1" type="ORF">XAC3562_750034</name>
</gene>
<accession>A0A0U5FHN4</accession>
<dbReference type="EMBL" id="CCXZ01000172">
    <property type="protein sequence ID" value="CEG17970.1"/>
    <property type="molecule type" value="Genomic_DNA"/>
</dbReference>
<name>A0A0U5FHN4_XANCI</name>
<reference evidence="1 2" key="1">
    <citation type="submission" date="2014-09" db="EMBL/GenBank/DDBJ databases">
        <authorList>
            <person name="Regsiter A."/>
        </authorList>
    </citation>
    <scope>NUCLEOTIDE SEQUENCE [LARGE SCALE GENOMIC DNA]</scope>
</reference>
<keyword evidence="2" id="KW-1185">Reference proteome</keyword>
<evidence type="ECO:0000313" key="1">
    <source>
        <dbReference type="EMBL" id="CEG17970.1"/>
    </source>
</evidence>
<organism evidence="1 2">
    <name type="scientific">Xanthomonas citri pv. citri</name>
    <dbReference type="NCBI Taxonomy" id="611301"/>
    <lineage>
        <taxon>Bacteria</taxon>
        <taxon>Pseudomonadati</taxon>
        <taxon>Pseudomonadota</taxon>
        <taxon>Gammaproteobacteria</taxon>
        <taxon>Lysobacterales</taxon>
        <taxon>Lysobacteraceae</taxon>
        <taxon>Xanthomonas</taxon>
    </lineage>
</organism>